<dbReference type="PANTHER" id="PTHR34182:SF1">
    <property type="entry name" value="PROTEIN-EXPORT MEMBRANE PROTEIN SECG"/>
    <property type="match status" value="1"/>
</dbReference>
<evidence type="ECO:0000313" key="11">
    <source>
        <dbReference type="EMBL" id="SFL49418.1"/>
    </source>
</evidence>
<evidence type="ECO:0000256" key="7">
    <source>
        <dbReference type="ARBA" id="ARBA00022989"/>
    </source>
</evidence>
<organism evidence="11 12">
    <name type="scientific">Pelosinus propionicus DSM 13327</name>
    <dbReference type="NCBI Taxonomy" id="1123291"/>
    <lineage>
        <taxon>Bacteria</taxon>
        <taxon>Bacillati</taxon>
        <taxon>Bacillota</taxon>
        <taxon>Negativicutes</taxon>
        <taxon>Selenomonadales</taxon>
        <taxon>Sporomusaceae</taxon>
        <taxon>Pelosinus</taxon>
    </lineage>
</organism>
<dbReference type="GO" id="GO:0005886">
    <property type="term" value="C:plasma membrane"/>
    <property type="evidence" value="ECO:0007669"/>
    <property type="project" value="UniProtKB-SubCell"/>
</dbReference>
<dbReference type="GO" id="GO:0015450">
    <property type="term" value="F:protein-transporting ATPase activity"/>
    <property type="evidence" value="ECO:0007669"/>
    <property type="project" value="UniProtKB-UniRule"/>
</dbReference>
<evidence type="ECO:0000256" key="10">
    <source>
        <dbReference type="RuleBase" id="RU365087"/>
    </source>
</evidence>
<evidence type="ECO:0000256" key="8">
    <source>
        <dbReference type="ARBA" id="ARBA00023010"/>
    </source>
</evidence>
<sequence>MVTFLMILEAIVCIALIAVVVLQSGKGGGLAGSIGGGADSVLGGGQKKGLDAALSKITMFLGGVFAVITLILVKLMH</sequence>
<dbReference type="PANTHER" id="PTHR34182">
    <property type="entry name" value="PROTEIN-EXPORT MEMBRANE PROTEIN SECG"/>
    <property type="match status" value="1"/>
</dbReference>
<dbReference type="GO" id="GO:0065002">
    <property type="term" value="P:intracellular protein transmembrane transport"/>
    <property type="evidence" value="ECO:0007669"/>
    <property type="project" value="TreeGrafter"/>
</dbReference>
<comment type="similarity">
    <text evidence="2 10">Belongs to the SecG family.</text>
</comment>
<dbReference type="GO" id="GO:0043952">
    <property type="term" value="P:protein transport by the Sec complex"/>
    <property type="evidence" value="ECO:0007669"/>
    <property type="project" value="TreeGrafter"/>
</dbReference>
<comment type="caution">
    <text evidence="10">Lacks conserved residue(s) required for the propagation of feature annotation.</text>
</comment>
<evidence type="ECO:0000313" key="12">
    <source>
        <dbReference type="Proteomes" id="UP000199520"/>
    </source>
</evidence>
<protein>
    <recommendedName>
        <fullName evidence="10">Protein-export membrane protein SecG</fullName>
    </recommendedName>
</protein>
<evidence type="ECO:0000256" key="6">
    <source>
        <dbReference type="ARBA" id="ARBA00022927"/>
    </source>
</evidence>
<evidence type="ECO:0000256" key="9">
    <source>
        <dbReference type="ARBA" id="ARBA00023136"/>
    </source>
</evidence>
<evidence type="ECO:0000256" key="4">
    <source>
        <dbReference type="ARBA" id="ARBA00022475"/>
    </source>
</evidence>
<gene>
    <name evidence="11" type="ORF">SAMN04490355_1006141</name>
</gene>
<keyword evidence="9 10" id="KW-0472">Membrane</keyword>
<dbReference type="NCBIfam" id="TIGR00810">
    <property type="entry name" value="secG"/>
    <property type="match status" value="1"/>
</dbReference>
<keyword evidence="5 10" id="KW-0812">Transmembrane</keyword>
<keyword evidence="7 10" id="KW-1133">Transmembrane helix</keyword>
<proteinExistence type="inferred from homology"/>
<dbReference type="STRING" id="1123291.SAMN04490355_1006141"/>
<comment type="subcellular location">
    <subcellularLocation>
        <location evidence="1 10">Cell membrane</location>
        <topology evidence="1 10">Multi-pass membrane protein</topology>
    </subcellularLocation>
</comment>
<evidence type="ECO:0000256" key="1">
    <source>
        <dbReference type="ARBA" id="ARBA00004651"/>
    </source>
</evidence>
<feature type="transmembrane region" description="Helical" evidence="10">
    <location>
        <begin position="55"/>
        <end position="73"/>
    </location>
</feature>
<dbReference type="RefSeq" id="WP_090933481.1">
    <property type="nucleotide sequence ID" value="NZ_FOTS01000006.1"/>
</dbReference>
<reference evidence="12" key="1">
    <citation type="submission" date="2016-10" db="EMBL/GenBank/DDBJ databases">
        <authorList>
            <person name="Varghese N."/>
            <person name="Submissions S."/>
        </authorList>
    </citation>
    <scope>NUCLEOTIDE SEQUENCE [LARGE SCALE GENOMIC DNA]</scope>
    <source>
        <strain evidence="12">DSM 13327</strain>
    </source>
</reference>
<accession>A0A1I4I4K4</accession>
<evidence type="ECO:0000256" key="2">
    <source>
        <dbReference type="ARBA" id="ARBA00008445"/>
    </source>
</evidence>
<name>A0A1I4I4K4_9FIRM</name>
<evidence type="ECO:0000256" key="5">
    <source>
        <dbReference type="ARBA" id="ARBA00022692"/>
    </source>
</evidence>
<keyword evidence="3 10" id="KW-0813">Transport</keyword>
<dbReference type="GO" id="GO:0009306">
    <property type="term" value="P:protein secretion"/>
    <property type="evidence" value="ECO:0007669"/>
    <property type="project" value="UniProtKB-UniRule"/>
</dbReference>
<keyword evidence="12" id="KW-1185">Reference proteome</keyword>
<dbReference type="InterPro" id="IPR004692">
    <property type="entry name" value="SecG"/>
</dbReference>
<dbReference type="PRINTS" id="PR01651">
    <property type="entry name" value="SECGEXPORT"/>
</dbReference>
<dbReference type="Proteomes" id="UP000199520">
    <property type="component" value="Unassembled WGS sequence"/>
</dbReference>
<evidence type="ECO:0000256" key="3">
    <source>
        <dbReference type="ARBA" id="ARBA00022448"/>
    </source>
</evidence>
<dbReference type="OrthoDB" id="1684893at2"/>
<keyword evidence="6 10" id="KW-0653">Protein transport</keyword>
<keyword evidence="8 10" id="KW-0811">Translocation</keyword>
<keyword evidence="4 10" id="KW-1003">Cell membrane</keyword>
<dbReference type="Pfam" id="PF03840">
    <property type="entry name" value="SecG"/>
    <property type="match status" value="1"/>
</dbReference>
<comment type="function">
    <text evidence="10">Involved in protein export. Participates in an early event of protein translocation.</text>
</comment>
<dbReference type="EMBL" id="FOTS01000006">
    <property type="protein sequence ID" value="SFL49418.1"/>
    <property type="molecule type" value="Genomic_DNA"/>
</dbReference>
<dbReference type="AlphaFoldDB" id="A0A1I4I4K4"/>